<reference evidence="2" key="1">
    <citation type="submission" date="2021-03" db="EMBL/GenBank/DDBJ databases">
        <authorList>
            <person name="Bekaert M."/>
        </authorList>
    </citation>
    <scope>NUCLEOTIDE SEQUENCE</scope>
</reference>
<proteinExistence type="predicted"/>
<keyword evidence="3" id="KW-1185">Reference proteome</keyword>
<feature type="compositionally biased region" description="Polar residues" evidence="1">
    <location>
        <begin position="157"/>
        <end position="167"/>
    </location>
</feature>
<dbReference type="EMBL" id="CAJPWZ010001687">
    <property type="protein sequence ID" value="CAG2221661.1"/>
    <property type="molecule type" value="Genomic_DNA"/>
</dbReference>
<organism evidence="2 3">
    <name type="scientific">Mytilus edulis</name>
    <name type="common">Blue mussel</name>
    <dbReference type="NCBI Taxonomy" id="6550"/>
    <lineage>
        <taxon>Eukaryota</taxon>
        <taxon>Metazoa</taxon>
        <taxon>Spiralia</taxon>
        <taxon>Lophotrochozoa</taxon>
        <taxon>Mollusca</taxon>
        <taxon>Bivalvia</taxon>
        <taxon>Autobranchia</taxon>
        <taxon>Pteriomorphia</taxon>
        <taxon>Mytilida</taxon>
        <taxon>Mytiloidea</taxon>
        <taxon>Mytilidae</taxon>
        <taxon>Mytilinae</taxon>
        <taxon>Mytilus</taxon>
    </lineage>
</organism>
<evidence type="ECO:0000256" key="1">
    <source>
        <dbReference type="SAM" id="MobiDB-lite"/>
    </source>
</evidence>
<gene>
    <name evidence="2" type="ORF">MEDL_35055</name>
</gene>
<feature type="compositionally biased region" description="Basic and acidic residues" evidence="1">
    <location>
        <begin position="143"/>
        <end position="153"/>
    </location>
</feature>
<evidence type="ECO:0000313" key="3">
    <source>
        <dbReference type="Proteomes" id="UP000683360"/>
    </source>
</evidence>
<name>A0A8S3SSB5_MYTED</name>
<evidence type="ECO:0000313" key="2">
    <source>
        <dbReference type="EMBL" id="CAG2221661.1"/>
    </source>
</evidence>
<feature type="region of interest" description="Disordered" evidence="1">
    <location>
        <begin position="142"/>
        <end position="167"/>
    </location>
</feature>
<protein>
    <submittedName>
        <fullName evidence="2">Uncharacterized protein</fullName>
    </submittedName>
</protein>
<dbReference type="AlphaFoldDB" id="A0A8S3SSB5"/>
<accession>A0A8S3SSB5</accession>
<sequence length="167" mass="19942">MDTNHRGQLNDDYENMNGMRKIMYLQKHSVKSFPYHGRHRYTPSINQSVDGGIIISNDVFGLTIRQFERIYKVCLDRRKTHEQWILNLRYPDKSSNEYLKNLQECIYYNEGKNGVTFKTSKIKKSLNDTMIEIYHFNLKTNRQPKDDKREATKRQTKSQINTQQTND</sequence>
<comment type="caution">
    <text evidence="2">The sequence shown here is derived from an EMBL/GenBank/DDBJ whole genome shotgun (WGS) entry which is preliminary data.</text>
</comment>
<dbReference type="Proteomes" id="UP000683360">
    <property type="component" value="Unassembled WGS sequence"/>
</dbReference>